<accession>K6WWZ4</accession>
<gene>
    <name evidence="1" type="ORF">KILIM_125_00050</name>
</gene>
<evidence type="ECO:0000313" key="2">
    <source>
        <dbReference type="Proteomes" id="UP000008366"/>
    </source>
</evidence>
<dbReference type="Proteomes" id="UP000008366">
    <property type="component" value="Unassembled WGS sequence"/>
</dbReference>
<proteinExistence type="predicted"/>
<dbReference type="OrthoDB" id="5772641at2"/>
<protein>
    <submittedName>
        <fullName evidence="1">Uncharacterized protein</fullName>
    </submittedName>
</protein>
<sequence>MRVTATRSGTWWAIEAQHDGQPIYTQAKRLDQIEALVRDAFATIDIDVSDEAIDVIPVIEGQGPSRGCLATPCIAGQIVGAVGQVVGSVGRAASGSDGRLGVHPKPYAM</sequence>
<keyword evidence="2" id="KW-1185">Reference proteome</keyword>
<comment type="caution">
    <text evidence="1">The sequence shown here is derived from an EMBL/GenBank/DDBJ whole genome shotgun (WGS) entry which is preliminary data.</text>
</comment>
<reference evidence="1 2" key="1">
    <citation type="submission" date="2012-08" db="EMBL/GenBank/DDBJ databases">
        <title>Whole genome shotgun sequence of Kineosphaera limosa NBRC 100340.</title>
        <authorList>
            <person name="Yoshida I."/>
            <person name="Isaki S."/>
            <person name="Hosoyama A."/>
            <person name="Tsuchikane K."/>
            <person name="Katsumata H."/>
            <person name="Ando Y."/>
            <person name="Ohji S."/>
            <person name="Hamada M."/>
            <person name="Tamura T."/>
            <person name="Yamazoe A."/>
            <person name="Yamazaki S."/>
            <person name="Fujita N."/>
        </authorList>
    </citation>
    <scope>NUCLEOTIDE SEQUENCE [LARGE SCALE GENOMIC DNA]</scope>
    <source>
        <strain evidence="1 2">NBRC 100340</strain>
    </source>
</reference>
<dbReference type="RefSeq" id="WP_006594843.1">
    <property type="nucleotide sequence ID" value="NZ_BAHD01000125.1"/>
</dbReference>
<evidence type="ECO:0000313" key="1">
    <source>
        <dbReference type="EMBL" id="GAB98311.1"/>
    </source>
</evidence>
<dbReference type="STRING" id="1184609.KILIM_125_00050"/>
<organism evidence="1 2">
    <name type="scientific">Kineosphaera limosa NBRC 100340</name>
    <dbReference type="NCBI Taxonomy" id="1184609"/>
    <lineage>
        <taxon>Bacteria</taxon>
        <taxon>Bacillati</taxon>
        <taxon>Actinomycetota</taxon>
        <taxon>Actinomycetes</taxon>
        <taxon>Micrococcales</taxon>
        <taxon>Dermatophilaceae</taxon>
        <taxon>Kineosphaera</taxon>
    </lineage>
</organism>
<dbReference type="AlphaFoldDB" id="K6WWZ4"/>
<name>K6WWZ4_9MICO</name>
<dbReference type="EMBL" id="BAHD01000125">
    <property type="protein sequence ID" value="GAB98311.1"/>
    <property type="molecule type" value="Genomic_DNA"/>
</dbReference>